<sequence length="202" mass="21412">MTASDVVGKLAKGSLFSRLFGAGKAPLRLVAVPRDHIVGDRARGDALLAGRFPLGNQEVALKNIDFGSLGTDGALAHAIHGFSWLRDLAAAASREQGSRLAEAIAGRWLVAHGTKPDGAWAPELWGERLLYWTAYAPYILSSRDTGYRSAILNTLARGARHLDANADRAAPASSGLPPGPVQWSRPSLSTARNRACRALNPG</sequence>
<protein>
    <recommendedName>
        <fullName evidence="4">Heparinase II/III family protein</fullName>
    </recommendedName>
</protein>
<organism evidence="2 3">
    <name type="scientific">Sphingomonas rhizophila</name>
    <dbReference type="NCBI Taxonomy" id="2071607"/>
    <lineage>
        <taxon>Bacteria</taxon>
        <taxon>Pseudomonadati</taxon>
        <taxon>Pseudomonadota</taxon>
        <taxon>Alphaproteobacteria</taxon>
        <taxon>Sphingomonadales</taxon>
        <taxon>Sphingomonadaceae</taxon>
        <taxon>Sphingomonas</taxon>
    </lineage>
</organism>
<gene>
    <name evidence="2" type="ORF">H9L12_11480</name>
</gene>
<dbReference type="Proteomes" id="UP000515955">
    <property type="component" value="Chromosome"/>
</dbReference>
<evidence type="ECO:0000313" key="3">
    <source>
        <dbReference type="Proteomes" id="UP000515955"/>
    </source>
</evidence>
<evidence type="ECO:0008006" key="4">
    <source>
        <dbReference type="Google" id="ProtNLM"/>
    </source>
</evidence>
<dbReference type="RefSeq" id="WP_187541844.1">
    <property type="nucleotide sequence ID" value="NZ_CP060717.1"/>
</dbReference>
<evidence type="ECO:0000313" key="2">
    <source>
        <dbReference type="EMBL" id="QNN64845.1"/>
    </source>
</evidence>
<dbReference type="EMBL" id="CP060717">
    <property type="protein sequence ID" value="QNN64845.1"/>
    <property type="molecule type" value="Genomic_DNA"/>
</dbReference>
<proteinExistence type="predicted"/>
<dbReference type="AlphaFoldDB" id="A0A7G9SAH0"/>
<dbReference type="KEGG" id="srhi:H9L12_11480"/>
<evidence type="ECO:0000256" key="1">
    <source>
        <dbReference type="SAM" id="MobiDB-lite"/>
    </source>
</evidence>
<keyword evidence="3" id="KW-1185">Reference proteome</keyword>
<accession>A0A7G9SAH0</accession>
<reference evidence="2 3" key="1">
    <citation type="submission" date="2020-08" db="EMBL/GenBank/DDBJ databases">
        <title>Genome sequence of Sphingomonas rhizophila KACC 19189T.</title>
        <authorList>
            <person name="Hyun D.-W."/>
            <person name="Bae J.-W."/>
        </authorList>
    </citation>
    <scope>NUCLEOTIDE SEQUENCE [LARGE SCALE GENOMIC DNA]</scope>
    <source>
        <strain evidence="2 3">KACC 19189</strain>
    </source>
</reference>
<name>A0A7G9SAH0_9SPHN</name>
<feature type="region of interest" description="Disordered" evidence="1">
    <location>
        <begin position="166"/>
        <end position="191"/>
    </location>
</feature>